<sequence length="105" mass="11558">ETRVLPSSAGASGADQGCGGCLQVGEPQRHQHRRRGHRRLGHRCRPGRRPLPVSGERARSGSGAAGRTSRRHCQSQEPEAYEHRRVRHRRARQEVSGARPEGGSL</sequence>
<evidence type="ECO:0000256" key="1">
    <source>
        <dbReference type="SAM" id="MobiDB-lite"/>
    </source>
</evidence>
<feature type="non-terminal residue" evidence="2">
    <location>
        <position position="1"/>
    </location>
</feature>
<organism evidence="2">
    <name type="scientific">uncultured Acidimicrobiales bacterium</name>
    <dbReference type="NCBI Taxonomy" id="310071"/>
    <lineage>
        <taxon>Bacteria</taxon>
        <taxon>Bacillati</taxon>
        <taxon>Actinomycetota</taxon>
        <taxon>Acidimicrobiia</taxon>
        <taxon>Acidimicrobiales</taxon>
        <taxon>environmental samples</taxon>
    </lineage>
</organism>
<reference evidence="2" key="1">
    <citation type="submission" date="2020-02" db="EMBL/GenBank/DDBJ databases">
        <authorList>
            <person name="Meier V. D."/>
        </authorList>
    </citation>
    <scope>NUCLEOTIDE SEQUENCE</scope>
    <source>
        <strain evidence="2">AVDCRST_MAG50</strain>
    </source>
</reference>
<feature type="compositionally biased region" description="Low complexity" evidence="1">
    <location>
        <begin position="50"/>
        <end position="67"/>
    </location>
</feature>
<dbReference type="EMBL" id="CADCTF010000127">
    <property type="protein sequence ID" value="CAA9260047.1"/>
    <property type="molecule type" value="Genomic_DNA"/>
</dbReference>
<gene>
    <name evidence="2" type="ORF">AVDCRST_MAG50-2947</name>
</gene>
<dbReference type="AlphaFoldDB" id="A0A6J4IU25"/>
<feature type="compositionally biased region" description="Basic residues" evidence="1">
    <location>
        <begin position="30"/>
        <end position="48"/>
    </location>
</feature>
<name>A0A6J4IU25_9ACTN</name>
<feature type="region of interest" description="Disordered" evidence="1">
    <location>
        <begin position="1"/>
        <end position="105"/>
    </location>
</feature>
<proteinExistence type="predicted"/>
<accession>A0A6J4IU25</accession>
<evidence type="ECO:0000313" key="2">
    <source>
        <dbReference type="EMBL" id="CAA9260047.1"/>
    </source>
</evidence>
<protein>
    <submittedName>
        <fullName evidence="2">Uncharacterized protein</fullName>
    </submittedName>
</protein>
<feature type="non-terminal residue" evidence="2">
    <location>
        <position position="105"/>
    </location>
</feature>